<dbReference type="EMBL" id="BMAO01024737">
    <property type="protein sequence ID" value="GFQ97337.1"/>
    <property type="molecule type" value="Genomic_DNA"/>
</dbReference>
<protein>
    <submittedName>
        <fullName evidence="1">Uncharacterized protein</fullName>
    </submittedName>
</protein>
<evidence type="ECO:0000313" key="1">
    <source>
        <dbReference type="EMBL" id="GFQ97337.1"/>
    </source>
</evidence>
<organism evidence="1 2">
    <name type="scientific">Trichonephila clavata</name>
    <name type="common">Joro spider</name>
    <name type="synonym">Nephila clavata</name>
    <dbReference type="NCBI Taxonomy" id="2740835"/>
    <lineage>
        <taxon>Eukaryota</taxon>
        <taxon>Metazoa</taxon>
        <taxon>Ecdysozoa</taxon>
        <taxon>Arthropoda</taxon>
        <taxon>Chelicerata</taxon>
        <taxon>Arachnida</taxon>
        <taxon>Araneae</taxon>
        <taxon>Araneomorphae</taxon>
        <taxon>Entelegynae</taxon>
        <taxon>Araneoidea</taxon>
        <taxon>Nephilidae</taxon>
        <taxon>Trichonephila</taxon>
    </lineage>
</organism>
<dbReference type="Proteomes" id="UP000887116">
    <property type="component" value="Unassembled WGS sequence"/>
</dbReference>
<name>A0A8X6IMI8_TRICU</name>
<accession>A0A8X6IMI8</accession>
<dbReference type="AlphaFoldDB" id="A0A8X6IMI8"/>
<gene>
    <name evidence="1" type="ORF">TNCT_355651</name>
</gene>
<dbReference type="OrthoDB" id="2012278at2759"/>
<keyword evidence="2" id="KW-1185">Reference proteome</keyword>
<proteinExistence type="predicted"/>
<sequence length="50" mass="5890">IDTLTLKLYDNLDQYEKYTEKPIETAFFAPLVRSIITEYRLSLSFKSSNI</sequence>
<feature type="non-terminal residue" evidence="1">
    <location>
        <position position="1"/>
    </location>
</feature>
<evidence type="ECO:0000313" key="2">
    <source>
        <dbReference type="Proteomes" id="UP000887116"/>
    </source>
</evidence>
<reference evidence="1" key="1">
    <citation type="submission" date="2020-07" db="EMBL/GenBank/DDBJ databases">
        <title>Multicomponent nature underlies the extraordinary mechanical properties of spider dragline silk.</title>
        <authorList>
            <person name="Kono N."/>
            <person name="Nakamura H."/>
            <person name="Mori M."/>
            <person name="Yoshida Y."/>
            <person name="Ohtoshi R."/>
            <person name="Malay A.D."/>
            <person name="Moran D.A.P."/>
            <person name="Tomita M."/>
            <person name="Numata K."/>
            <person name="Arakawa K."/>
        </authorList>
    </citation>
    <scope>NUCLEOTIDE SEQUENCE</scope>
</reference>
<comment type="caution">
    <text evidence="1">The sequence shown here is derived from an EMBL/GenBank/DDBJ whole genome shotgun (WGS) entry which is preliminary data.</text>
</comment>